<evidence type="ECO:0000256" key="1">
    <source>
        <dbReference type="SAM" id="MobiDB-lite"/>
    </source>
</evidence>
<feature type="signal peptide" evidence="2">
    <location>
        <begin position="1"/>
        <end position="18"/>
    </location>
</feature>
<gene>
    <name evidence="3" type="ORF">EYZ11_003801</name>
</gene>
<keyword evidence="2" id="KW-0732">Signal</keyword>
<dbReference type="EMBL" id="SOSA01000101">
    <property type="protein sequence ID" value="THC96743.1"/>
    <property type="molecule type" value="Genomic_DNA"/>
</dbReference>
<dbReference type="AlphaFoldDB" id="A0A4S3JMJ6"/>
<dbReference type="Proteomes" id="UP000308092">
    <property type="component" value="Unassembled WGS sequence"/>
</dbReference>
<dbReference type="STRING" id="1220188.A0A4S3JMJ6"/>
<evidence type="ECO:0000313" key="4">
    <source>
        <dbReference type="Proteomes" id="UP000308092"/>
    </source>
</evidence>
<feature type="chain" id="PRO_5020351927" description="Extracellular membrane protein CFEM domain-containing protein" evidence="2">
    <location>
        <begin position="19"/>
        <end position="119"/>
    </location>
</feature>
<evidence type="ECO:0008006" key="5">
    <source>
        <dbReference type="Google" id="ProtNLM"/>
    </source>
</evidence>
<organism evidence="3 4">
    <name type="scientific">Aspergillus tanneri</name>
    <dbReference type="NCBI Taxonomy" id="1220188"/>
    <lineage>
        <taxon>Eukaryota</taxon>
        <taxon>Fungi</taxon>
        <taxon>Dikarya</taxon>
        <taxon>Ascomycota</taxon>
        <taxon>Pezizomycotina</taxon>
        <taxon>Eurotiomycetes</taxon>
        <taxon>Eurotiomycetidae</taxon>
        <taxon>Eurotiales</taxon>
        <taxon>Aspergillaceae</taxon>
        <taxon>Aspergillus</taxon>
        <taxon>Aspergillus subgen. Circumdati</taxon>
    </lineage>
</organism>
<dbReference type="VEuPathDB" id="FungiDB:EYZ11_003801"/>
<comment type="caution">
    <text evidence="3">The sequence shown here is derived from an EMBL/GenBank/DDBJ whole genome shotgun (WGS) entry which is preliminary data.</text>
</comment>
<keyword evidence="4" id="KW-1185">Reference proteome</keyword>
<protein>
    <recommendedName>
        <fullName evidence="5">Extracellular membrane protein CFEM domain-containing protein</fullName>
    </recommendedName>
</protein>
<proteinExistence type="predicted"/>
<sequence>MFISQPFLCALVLGSVVAAVDVDINDVPSQCRQICDPVASLTASCDRKNQDDTQELDCICKDSKAPTSIPLCEACIAQNSRDGHDNELPEPQLVPPPLQHRAPPLTSLPNLRWDLWAPR</sequence>
<reference evidence="3 4" key="1">
    <citation type="submission" date="2019-03" db="EMBL/GenBank/DDBJ databases">
        <title>The genome sequence of a newly discovered highly antifungal drug resistant Aspergillus species, Aspergillus tanneri NIH 1004.</title>
        <authorList>
            <person name="Mounaud S."/>
            <person name="Singh I."/>
            <person name="Joardar V."/>
            <person name="Pakala S."/>
            <person name="Pakala S."/>
            <person name="Venepally P."/>
            <person name="Hoover J."/>
            <person name="Nierman W."/>
            <person name="Chung J."/>
            <person name="Losada L."/>
        </authorList>
    </citation>
    <scope>NUCLEOTIDE SEQUENCE [LARGE SCALE GENOMIC DNA]</scope>
    <source>
        <strain evidence="3 4">NIH1004</strain>
    </source>
</reference>
<evidence type="ECO:0000256" key="2">
    <source>
        <dbReference type="SAM" id="SignalP"/>
    </source>
</evidence>
<evidence type="ECO:0000313" key="3">
    <source>
        <dbReference type="EMBL" id="THC96743.1"/>
    </source>
</evidence>
<accession>A0A4S3JMJ6</accession>
<name>A0A4S3JMJ6_9EURO</name>
<feature type="region of interest" description="Disordered" evidence="1">
    <location>
        <begin position="83"/>
        <end position="106"/>
    </location>
</feature>